<keyword evidence="12" id="KW-1185">Reference proteome</keyword>
<dbReference type="OrthoDB" id="9814290at2"/>
<evidence type="ECO:0000313" key="12">
    <source>
        <dbReference type="Proteomes" id="UP000316778"/>
    </source>
</evidence>
<dbReference type="GO" id="GO:0020037">
    <property type="term" value="F:heme binding"/>
    <property type="evidence" value="ECO:0007669"/>
    <property type="project" value="InterPro"/>
</dbReference>
<evidence type="ECO:0000256" key="1">
    <source>
        <dbReference type="ARBA" id="ARBA00002442"/>
    </source>
</evidence>
<evidence type="ECO:0000259" key="10">
    <source>
        <dbReference type="Pfam" id="PF01578"/>
    </source>
</evidence>
<feature type="transmembrane region" description="Helical" evidence="9">
    <location>
        <begin position="77"/>
        <end position="99"/>
    </location>
</feature>
<feature type="transmembrane region" description="Helical" evidence="9">
    <location>
        <begin position="143"/>
        <end position="163"/>
    </location>
</feature>
<organism evidence="11 12">
    <name type="scientific">Chitinophaga japonensis</name>
    <name type="common">Flexibacter japonensis</name>
    <dbReference type="NCBI Taxonomy" id="104662"/>
    <lineage>
        <taxon>Bacteria</taxon>
        <taxon>Pseudomonadati</taxon>
        <taxon>Bacteroidota</taxon>
        <taxon>Chitinophagia</taxon>
        <taxon>Chitinophagales</taxon>
        <taxon>Chitinophagaceae</taxon>
        <taxon>Chitinophaga</taxon>
    </lineage>
</organism>
<feature type="transmembrane region" description="Helical" evidence="9">
    <location>
        <begin position="183"/>
        <end position="206"/>
    </location>
</feature>
<keyword evidence="8 9" id="KW-0472">Membrane</keyword>
<comment type="subcellular location">
    <subcellularLocation>
        <location evidence="2">Membrane</location>
        <topology evidence="2">Multi-pass membrane protein</topology>
    </subcellularLocation>
</comment>
<evidence type="ECO:0000256" key="9">
    <source>
        <dbReference type="SAM" id="Phobius"/>
    </source>
</evidence>
<proteinExistence type="inferred from homology"/>
<comment type="caution">
    <text evidence="11">The sequence shown here is derived from an EMBL/GenBank/DDBJ whole genome shotgun (WGS) entry which is preliminary data.</text>
</comment>
<keyword evidence="6" id="KW-0201">Cytochrome c-type biogenesis</keyword>
<evidence type="ECO:0000313" key="11">
    <source>
        <dbReference type="EMBL" id="TWI88017.1"/>
    </source>
</evidence>
<dbReference type="AlphaFoldDB" id="A0A562T348"/>
<sequence length="220" mass="24855">MAKHWWKALAVLLLLYTIIAGFLVKIPVIENNEQSTRNLFFHVPMWISMYTLFTISVVNSILYLGKYDLRKDILASCAANVGVLFGVMGFVTGSVWATYTWGGTLTSDPKQISTAVALLIYLAYLVLRMSVTDIDKRARVSAIYNIFAFALLIPLTYIIPRMVDSLHPGSATSPGFRGKDTSGTLMMVFYPAFTGWTLLGVWIYTLRVRYKRLELKNIFK</sequence>
<dbReference type="PANTHER" id="PTHR30071">
    <property type="entry name" value="HEME EXPORTER PROTEIN C"/>
    <property type="match status" value="1"/>
</dbReference>
<reference evidence="11 12" key="1">
    <citation type="journal article" date="2013" name="Stand. Genomic Sci.">
        <title>Genomic Encyclopedia of Type Strains, Phase I: The one thousand microbial genomes (KMG-I) project.</title>
        <authorList>
            <person name="Kyrpides N.C."/>
            <person name="Woyke T."/>
            <person name="Eisen J.A."/>
            <person name="Garrity G."/>
            <person name="Lilburn T.G."/>
            <person name="Beck B.J."/>
            <person name="Whitman W.B."/>
            <person name="Hugenholtz P."/>
            <person name="Klenk H.P."/>
        </authorList>
    </citation>
    <scope>NUCLEOTIDE SEQUENCE [LARGE SCALE GENOMIC DNA]</scope>
    <source>
        <strain evidence="11 12">DSM 13484</strain>
    </source>
</reference>
<feature type="transmembrane region" description="Helical" evidence="9">
    <location>
        <begin position="47"/>
        <end position="65"/>
    </location>
</feature>
<dbReference type="GO" id="GO:0005886">
    <property type="term" value="C:plasma membrane"/>
    <property type="evidence" value="ECO:0007669"/>
    <property type="project" value="TreeGrafter"/>
</dbReference>
<dbReference type="Proteomes" id="UP000316778">
    <property type="component" value="Unassembled WGS sequence"/>
</dbReference>
<evidence type="ECO:0000256" key="8">
    <source>
        <dbReference type="ARBA" id="ARBA00023136"/>
    </source>
</evidence>
<dbReference type="GO" id="GO:0017004">
    <property type="term" value="P:cytochrome complex assembly"/>
    <property type="evidence" value="ECO:0007669"/>
    <property type="project" value="UniProtKB-KW"/>
</dbReference>
<evidence type="ECO:0000256" key="4">
    <source>
        <dbReference type="ARBA" id="ARBA00016463"/>
    </source>
</evidence>
<keyword evidence="5 9" id="KW-0812">Transmembrane</keyword>
<evidence type="ECO:0000256" key="6">
    <source>
        <dbReference type="ARBA" id="ARBA00022748"/>
    </source>
</evidence>
<evidence type="ECO:0000256" key="2">
    <source>
        <dbReference type="ARBA" id="ARBA00004141"/>
    </source>
</evidence>
<comment type="similarity">
    <text evidence="3">Belongs to the CcmC/CycZ/HelC family.</text>
</comment>
<dbReference type="InterPro" id="IPR003557">
    <property type="entry name" value="Cyt_c_biogenesis_CcmC"/>
</dbReference>
<dbReference type="GO" id="GO:0015232">
    <property type="term" value="F:heme transmembrane transporter activity"/>
    <property type="evidence" value="ECO:0007669"/>
    <property type="project" value="InterPro"/>
</dbReference>
<evidence type="ECO:0000256" key="7">
    <source>
        <dbReference type="ARBA" id="ARBA00022989"/>
    </source>
</evidence>
<dbReference type="Pfam" id="PF01578">
    <property type="entry name" value="Cytochrom_C_asm"/>
    <property type="match status" value="1"/>
</dbReference>
<keyword evidence="7 9" id="KW-1133">Transmembrane helix</keyword>
<accession>A0A562T348</accession>
<dbReference type="PANTHER" id="PTHR30071:SF1">
    <property type="entry name" value="CYTOCHROME B_B6 PROTEIN-RELATED"/>
    <property type="match status" value="1"/>
</dbReference>
<feature type="domain" description="Cytochrome c assembly protein" evidence="10">
    <location>
        <begin position="10"/>
        <end position="161"/>
    </location>
</feature>
<dbReference type="PRINTS" id="PR01386">
    <property type="entry name" value="CCMCBIOGNSIS"/>
</dbReference>
<evidence type="ECO:0000256" key="3">
    <source>
        <dbReference type="ARBA" id="ARBA00005840"/>
    </source>
</evidence>
<dbReference type="EMBL" id="VLLG01000003">
    <property type="protein sequence ID" value="TWI88017.1"/>
    <property type="molecule type" value="Genomic_DNA"/>
</dbReference>
<dbReference type="RefSeq" id="WP_145712755.1">
    <property type="nucleotide sequence ID" value="NZ_BAAAFY010000001.1"/>
</dbReference>
<dbReference type="InterPro" id="IPR002541">
    <property type="entry name" value="Cyt_c_assembly"/>
</dbReference>
<name>A0A562T348_CHIJA</name>
<gene>
    <name evidence="11" type="ORF">LX66_2091</name>
</gene>
<comment type="function">
    <text evidence="1">Required for the export of heme to the periplasm for the biogenesis of c-type cytochromes.</text>
</comment>
<protein>
    <recommendedName>
        <fullName evidence="4">Heme exporter protein C</fullName>
    </recommendedName>
</protein>
<feature type="transmembrane region" description="Helical" evidence="9">
    <location>
        <begin position="111"/>
        <end position="131"/>
    </location>
</feature>
<evidence type="ECO:0000256" key="5">
    <source>
        <dbReference type="ARBA" id="ARBA00022692"/>
    </source>
</evidence>
<dbReference type="InterPro" id="IPR045062">
    <property type="entry name" value="Cyt_c_biogenesis_CcsA/CcmC"/>
</dbReference>